<dbReference type="PANTHER" id="PTHR12358:SF112">
    <property type="entry name" value="LD11247P-RELATED"/>
    <property type="match status" value="1"/>
</dbReference>
<sequence length="396" mass="44144">MGTETERLLVLINPQSGVGQALCIFNEMLLPELERVAVSYDLIITEHANHAKLFVVNCEDLRKYTSIITISGDGLIFEVVNGLLQRVDREYCLSQIPLGLVPVGSGNALLSSVFNHLDKLAADTNEFVRSAISAVCNMQTNAYPVNLMHVETPTESFGAFLSVGYGLLSDIDIESERWRKTLGRARFTVGAVIRCFLGLRIYSCRLSFLKSDDVSCNVRKVHPFKVYGRRNSSLAVEEEKESERHSNEFDEMLSSDEFLRRSHLPDAVPKLSEPVPSEWSVIEDDFIFIYAMALSHIGHNALYISDAELNDGNIYLTYALKKDVQSKMELFRFLLDIGTAQHMNYSFFKTVRVRSLRIEPTTEPFSGGIFVVDGESVNCGKLQATATSSTIAVTGG</sequence>
<dbReference type="PROSITE" id="PS50146">
    <property type="entry name" value="DAGK"/>
    <property type="match status" value="1"/>
</dbReference>
<dbReference type="EMBL" id="JPKZ01001202">
    <property type="protein sequence ID" value="KHN83303.1"/>
    <property type="molecule type" value="Genomic_DNA"/>
</dbReference>
<dbReference type="SMART" id="SM00046">
    <property type="entry name" value="DAGKc"/>
    <property type="match status" value="1"/>
</dbReference>
<comment type="caution">
    <text evidence="2">The sequence shown here is derived from an EMBL/GenBank/DDBJ whole genome shotgun (WGS) entry which is preliminary data.</text>
</comment>
<organism evidence="2 3">
    <name type="scientific">Toxocara canis</name>
    <name type="common">Canine roundworm</name>
    <dbReference type="NCBI Taxonomy" id="6265"/>
    <lineage>
        <taxon>Eukaryota</taxon>
        <taxon>Metazoa</taxon>
        <taxon>Ecdysozoa</taxon>
        <taxon>Nematoda</taxon>
        <taxon>Chromadorea</taxon>
        <taxon>Rhabditida</taxon>
        <taxon>Spirurina</taxon>
        <taxon>Ascaridomorpha</taxon>
        <taxon>Ascaridoidea</taxon>
        <taxon>Toxocaridae</taxon>
        <taxon>Toxocara</taxon>
    </lineage>
</organism>
<evidence type="ECO:0000313" key="3">
    <source>
        <dbReference type="Proteomes" id="UP000031036"/>
    </source>
</evidence>
<keyword evidence="3" id="KW-1185">Reference proteome</keyword>
<dbReference type="InterPro" id="IPR001206">
    <property type="entry name" value="Diacylglycerol_kinase_cat_dom"/>
</dbReference>
<keyword evidence="2" id="KW-0418">Kinase</keyword>
<dbReference type="Gene3D" id="3.40.50.10330">
    <property type="entry name" value="Probable inorganic polyphosphate/atp-NAD kinase, domain 1"/>
    <property type="match status" value="1"/>
</dbReference>
<dbReference type="InterPro" id="IPR017438">
    <property type="entry name" value="ATP-NAD_kinase_N"/>
</dbReference>
<feature type="domain" description="DAGKc" evidence="1">
    <location>
        <begin position="3"/>
        <end position="154"/>
    </location>
</feature>
<dbReference type="SUPFAM" id="SSF111331">
    <property type="entry name" value="NAD kinase/diacylglycerol kinase-like"/>
    <property type="match status" value="1"/>
</dbReference>
<dbReference type="GO" id="GO:0001727">
    <property type="term" value="F:lipid kinase activity"/>
    <property type="evidence" value="ECO:0007669"/>
    <property type="project" value="TreeGrafter"/>
</dbReference>
<dbReference type="PANTHER" id="PTHR12358">
    <property type="entry name" value="SPHINGOSINE KINASE"/>
    <property type="match status" value="1"/>
</dbReference>
<dbReference type="Gene3D" id="2.60.200.40">
    <property type="match status" value="1"/>
</dbReference>
<dbReference type="AlphaFoldDB" id="A0A0B2VP14"/>
<evidence type="ECO:0000259" key="1">
    <source>
        <dbReference type="PROSITE" id="PS50146"/>
    </source>
</evidence>
<dbReference type="Proteomes" id="UP000031036">
    <property type="component" value="Unassembled WGS sequence"/>
</dbReference>
<dbReference type="OMA" id="QAWSRRI"/>
<dbReference type="OrthoDB" id="3853857at2759"/>
<dbReference type="Pfam" id="PF00781">
    <property type="entry name" value="DAGK_cat"/>
    <property type="match status" value="1"/>
</dbReference>
<dbReference type="GO" id="GO:0005737">
    <property type="term" value="C:cytoplasm"/>
    <property type="evidence" value="ECO:0007669"/>
    <property type="project" value="TreeGrafter"/>
</dbReference>
<dbReference type="GO" id="GO:0016020">
    <property type="term" value="C:membrane"/>
    <property type="evidence" value="ECO:0007669"/>
    <property type="project" value="TreeGrafter"/>
</dbReference>
<dbReference type="InterPro" id="IPR016064">
    <property type="entry name" value="NAD/diacylglycerol_kinase_sf"/>
</dbReference>
<dbReference type="STRING" id="6265.A0A0B2VP14"/>
<accession>A0A0B2VP14</accession>
<name>A0A0B2VP14_TOXCA</name>
<evidence type="ECO:0000313" key="2">
    <source>
        <dbReference type="EMBL" id="KHN83303.1"/>
    </source>
</evidence>
<proteinExistence type="predicted"/>
<protein>
    <submittedName>
        <fullName evidence="2">Sphingosine kinase 1</fullName>
    </submittedName>
</protein>
<gene>
    <name evidence="2" type="primary">SPHK1</name>
    <name evidence="2" type="ORF">Tcan_13455</name>
</gene>
<dbReference type="InterPro" id="IPR050187">
    <property type="entry name" value="Lipid_Phosphate_FormReg"/>
</dbReference>
<reference evidence="2 3" key="1">
    <citation type="submission" date="2014-11" db="EMBL/GenBank/DDBJ databases">
        <title>Genetic blueprint of the zoonotic pathogen Toxocara canis.</title>
        <authorList>
            <person name="Zhu X.-Q."/>
            <person name="Korhonen P.K."/>
            <person name="Cai H."/>
            <person name="Young N.D."/>
            <person name="Nejsum P."/>
            <person name="von Samson-Himmelstjerna G."/>
            <person name="Boag P.R."/>
            <person name="Tan P."/>
            <person name="Li Q."/>
            <person name="Min J."/>
            <person name="Yang Y."/>
            <person name="Wang X."/>
            <person name="Fang X."/>
            <person name="Hall R.S."/>
            <person name="Hofmann A."/>
            <person name="Sternberg P.W."/>
            <person name="Jex A.R."/>
            <person name="Gasser R.B."/>
        </authorList>
    </citation>
    <scope>NUCLEOTIDE SEQUENCE [LARGE SCALE GENOMIC DNA]</scope>
    <source>
        <strain evidence="2">PN_DK_2014</strain>
    </source>
</reference>
<dbReference type="GO" id="GO:0046512">
    <property type="term" value="P:sphingosine biosynthetic process"/>
    <property type="evidence" value="ECO:0007669"/>
    <property type="project" value="TreeGrafter"/>
</dbReference>
<keyword evidence="2" id="KW-0808">Transferase</keyword>